<reference evidence="2" key="1">
    <citation type="submission" date="2022-01" db="EMBL/GenBank/DDBJ databases">
        <title>Comparative genomics reveals a dynamic genome evolution in the ectomycorrhizal milk-cap (Lactarius) mushrooms.</title>
        <authorList>
            <consortium name="DOE Joint Genome Institute"/>
            <person name="Lebreton A."/>
            <person name="Tang N."/>
            <person name="Kuo A."/>
            <person name="LaButti K."/>
            <person name="Drula E."/>
            <person name="Barry K."/>
            <person name="Clum A."/>
            <person name="Lipzen A."/>
            <person name="Mousain D."/>
            <person name="Ng V."/>
            <person name="Wang R."/>
            <person name="Wang X."/>
            <person name="Dai Y."/>
            <person name="Henrissat B."/>
            <person name="Grigoriev I.V."/>
            <person name="Guerin-Laguette A."/>
            <person name="Yu F."/>
            <person name="Martin F.M."/>
        </authorList>
    </citation>
    <scope>NUCLEOTIDE SEQUENCE</scope>
    <source>
        <strain evidence="2">QP</strain>
    </source>
</reference>
<evidence type="ECO:0000256" key="1">
    <source>
        <dbReference type="SAM" id="MobiDB-lite"/>
    </source>
</evidence>
<dbReference type="EMBL" id="JAKELL010000088">
    <property type="protein sequence ID" value="KAH8983449.1"/>
    <property type="molecule type" value="Genomic_DNA"/>
</dbReference>
<keyword evidence="3" id="KW-1185">Reference proteome</keyword>
<comment type="caution">
    <text evidence="2">The sequence shown here is derived from an EMBL/GenBank/DDBJ whole genome shotgun (WGS) entry which is preliminary data.</text>
</comment>
<dbReference type="Proteomes" id="UP001201163">
    <property type="component" value="Unassembled WGS sequence"/>
</dbReference>
<proteinExistence type="predicted"/>
<feature type="region of interest" description="Disordered" evidence="1">
    <location>
        <begin position="1"/>
        <end position="72"/>
    </location>
</feature>
<accession>A0AAD4L7L2</accession>
<sequence>MLFPIWSPRHARTLNPKRPSILRTKNSSKKESTGKPSPIPRVSTLRNQGGQLWFGQKPSKDGTQLAESKGSRSQPVRVEVAGVYLNPKLVQALINHVGVLRHDTLWGDNEGDKEVTKKRTKSVRIDAFFLQPSSQRILRLYAKRSRKSDILSGTRETVIPAESQSDISVALGQGNGQAGHSSWVTSGILARWQADRLRLF</sequence>
<evidence type="ECO:0000313" key="3">
    <source>
        <dbReference type="Proteomes" id="UP001201163"/>
    </source>
</evidence>
<feature type="compositionally biased region" description="Polar residues" evidence="1">
    <location>
        <begin position="61"/>
        <end position="72"/>
    </location>
</feature>
<dbReference type="AlphaFoldDB" id="A0AAD4L7L2"/>
<protein>
    <submittedName>
        <fullName evidence="2">Uncharacterized protein</fullName>
    </submittedName>
</protein>
<gene>
    <name evidence="2" type="ORF">EDB92DRAFT_1890687</name>
</gene>
<organism evidence="2 3">
    <name type="scientific">Lactarius akahatsu</name>
    <dbReference type="NCBI Taxonomy" id="416441"/>
    <lineage>
        <taxon>Eukaryota</taxon>
        <taxon>Fungi</taxon>
        <taxon>Dikarya</taxon>
        <taxon>Basidiomycota</taxon>
        <taxon>Agaricomycotina</taxon>
        <taxon>Agaricomycetes</taxon>
        <taxon>Russulales</taxon>
        <taxon>Russulaceae</taxon>
        <taxon>Lactarius</taxon>
    </lineage>
</organism>
<name>A0AAD4L7L2_9AGAM</name>
<evidence type="ECO:0000313" key="2">
    <source>
        <dbReference type="EMBL" id="KAH8983449.1"/>
    </source>
</evidence>